<dbReference type="EMBL" id="AMZH03025238">
    <property type="protein sequence ID" value="RRT35305.1"/>
    <property type="molecule type" value="Genomic_DNA"/>
</dbReference>
<comment type="caution">
    <text evidence="1">The sequence shown here is derived from an EMBL/GenBank/DDBJ whole genome shotgun (WGS) entry which is preliminary data.</text>
</comment>
<sequence>MIRATGELDYSSAYIRLKKLNKSEDKAKRTLLPIKPIVDAPVARSHRRTPVAALINCRPYLFLGRYSTRAQPPLPSLLPHLPSLLLPCFLLPLLIAATFLFNHSLTCHVVASLSPVVALTTANRLCPPLADADNLVAVKSYYIYDICL</sequence>
<protein>
    <submittedName>
        <fullName evidence="1">Uncharacterized protein</fullName>
    </submittedName>
</protein>
<proteinExistence type="predicted"/>
<evidence type="ECO:0000313" key="1">
    <source>
        <dbReference type="EMBL" id="RRT35305.1"/>
    </source>
</evidence>
<name>A0A426X748_ENSVE</name>
<reference evidence="1 2" key="1">
    <citation type="journal article" date="2014" name="Agronomy (Basel)">
        <title>A Draft Genome Sequence for Ensete ventricosum, the Drought-Tolerant Tree Against Hunger.</title>
        <authorList>
            <person name="Harrison J."/>
            <person name="Moore K.A."/>
            <person name="Paszkiewicz K."/>
            <person name="Jones T."/>
            <person name="Grant M."/>
            <person name="Ambacheew D."/>
            <person name="Muzemil S."/>
            <person name="Studholme D.J."/>
        </authorList>
    </citation>
    <scope>NUCLEOTIDE SEQUENCE [LARGE SCALE GENOMIC DNA]</scope>
</reference>
<accession>A0A426X748</accession>
<evidence type="ECO:0000313" key="2">
    <source>
        <dbReference type="Proteomes" id="UP000287651"/>
    </source>
</evidence>
<dbReference type="AlphaFoldDB" id="A0A426X748"/>
<dbReference type="Proteomes" id="UP000287651">
    <property type="component" value="Unassembled WGS sequence"/>
</dbReference>
<gene>
    <name evidence="1" type="ORF">B296_00021653</name>
</gene>
<organism evidence="1 2">
    <name type="scientific">Ensete ventricosum</name>
    <name type="common">Abyssinian banana</name>
    <name type="synonym">Musa ensete</name>
    <dbReference type="NCBI Taxonomy" id="4639"/>
    <lineage>
        <taxon>Eukaryota</taxon>
        <taxon>Viridiplantae</taxon>
        <taxon>Streptophyta</taxon>
        <taxon>Embryophyta</taxon>
        <taxon>Tracheophyta</taxon>
        <taxon>Spermatophyta</taxon>
        <taxon>Magnoliopsida</taxon>
        <taxon>Liliopsida</taxon>
        <taxon>Zingiberales</taxon>
        <taxon>Musaceae</taxon>
        <taxon>Ensete</taxon>
    </lineage>
</organism>